<protein>
    <submittedName>
        <fullName evidence="2">DUF4386 domain-containing protein</fullName>
    </submittedName>
</protein>
<dbReference type="Proteomes" id="UP000626148">
    <property type="component" value="Unassembled WGS sequence"/>
</dbReference>
<name>A0A918NKD2_9GAMM</name>
<organism evidence="2 3">
    <name type="scientific">Saccharospirillum salsuginis</name>
    <dbReference type="NCBI Taxonomy" id="418750"/>
    <lineage>
        <taxon>Bacteria</taxon>
        <taxon>Pseudomonadati</taxon>
        <taxon>Pseudomonadota</taxon>
        <taxon>Gammaproteobacteria</taxon>
        <taxon>Oceanospirillales</taxon>
        <taxon>Saccharospirillaceae</taxon>
        <taxon>Saccharospirillum</taxon>
    </lineage>
</organism>
<feature type="transmembrane region" description="Helical" evidence="1">
    <location>
        <begin position="56"/>
        <end position="80"/>
    </location>
</feature>
<keyword evidence="1" id="KW-0472">Membrane</keyword>
<dbReference type="Pfam" id="PF14329">
    <property type="entry name" value="DUF4386"/>
    <property type="match status" value="1"/>
</dbReference>
<reference evidence="2" key="1">
    <citation type="journal article" date="2014" name="Int. J. Syst. Evol. Microbiol.">
        <title>Complete genome sequence of Corynebacterium casei LMG S-19264T (=DSM 44701T), isolated from a smear-ripened cheese.</title>
        <authorList>
            <consortium name="US DOE Joint Genome Institute (JGI-PGF)"/>
            <person name="Walter F."/>
            <person name="Albersmeier A."/>
            <person name="Kalinowski J."/>
            <person name="Ruckert C."/>
        </authorList>
    </citation>
    <scope>NUCLEOTIDE SEQUENCE</scope>
    <source>
        <strain evidence="2">KCTC 22169</strain>
    </source>
</reference>
<proteinExistence type="predicted"/>
<feature type="transmembrane region" description="Helical" evidence="1">
    <location>
        <begin position="168"/>
        <end position="186"/>
    </location>
</feature>
<dbReference type="RefSeq" id="WP_189613601.1">
    <property type="nucleotide sequence ID" value="NZ_BMXR01000020.1"/>
</dbReference>
<evidence type="ECO:0000256" key="1">
    <source>
        <dbReference type="SAM" id="Phobius"/>
    </source>
</evidence>
<sequence length="234" mass="25554">MTHTALTSHQRKAARVAGVALLLMALLAPIAFFTVLEPIRTAGDAAAQVNALRASGTMFQVSIVIFLTVAVLDVLVAWALHGIFSREQSQLSLLTAWFRLVYTALLLVATASLIDAQTLLQSPVQGSPHWNLLLQHDLNRFFTTFNFGLGVFGCHLVCLGYLMMRARLFPGFLGALIVIAGLGYLADTLGTLMIPQYDLNVASVTFIGEVLLIGWLIWFGWKRPGRGAETHPSY</sequence>
<dbReference type="InterPro" id="IPR025495">
    <property type="entry name" value="DUF4386"/>
</dbReference>
<evidence type="ECO:0000313" key="3">
    <source>
        <dbReference type="Proteomes" id="UP000626148"/>
    </source>
</evidence>
<dbReference type="AlphaFoldDB" id="A0A918NKD2"/>
<keyword evidence="1" id="KW-0812">Transmembrane</keyword>
<feature type="transmembrane region" description="Helical" evidence="1">
    <location>
        <begin position="140"/>
        <end position="161"/>
    </location>
</feature>
<keyword evidence="1" id="KW-1133">Transmembrane helix</keyword>
<gene>
    <name evidence="2" type="ORF">GCM10007392_47760</name>
</gene>
<comment type="caution">
    <text evidence="2">The sequence shown here is derived from an EMBL/GenBank/DDBJ whole genome shotgun (WGS) entry which is preliminary data.</text>
</comment>
<reference evidence="2" key="2">
    <citation type="submission" date="2020-09" db="EMBL/GenBank/DDBJ databases">
        <authorList>
            <person name="Sun Q."/>
            <person name="Kim S."/>
        </authorList>
    </citation>
    <scope>NUCLEOTIDE SEQUENCE</scope>
    <source>
        <strain evidence="2">KCTC 22169</strain>
    </source>
</reference>
<accession>A0A918NKD2</accession>
<feature type="transmembrane region" description="Helical" evidence="1">
    <location>
        <begin position="16"/>
        <end position="36"/>
    </location>
</feature>
<feature type="transmembrane region" description="Helical" evidence="1">
    <location>
        <begin position="100"/>
        <end position="120"/>
    </location>
</feature>
<dbReference type="EMBL" id="BMXR01000020">
    <property type="protein sequence ID" value="GGX75015.1"/>
    <property type="molecule type" value="Genomic_DNA"/>
</dbReference>
<keyword evidence="3" id="KW-1185">Reference proteome</keyword>
<feature type="transmembrane region" description="Helical" evidence="1">
    <location>
        <begin position="201"/>
        <end position="221"/>
    </location>
</feature>
<evidence type="ECO:0000313" key="2">
    <source>
        <dbReference type="EMBL" id="GGX75015.1"/>
    </source>
</evidence>